<reference evidence="2" key="1">
    <citation type="submission" date="2015-12" db="EMBL/GenBank/DDBJ databases">
        <title>Gene expression during late stages of embryo sac development: a critical building block for successful pollen-pistil interactions.</title>
        <authorList>
            <person name="Liu Y."/>
            <person name="Joly V."/>
            <person name="Sabar M."/>
            <person name="Matton D.P."/>
        </authorList>
    </citation>
    <scope>NUCLEOTIDE SEQUENCE</scope>
</reference>
<dbReference type="AlphaFoldDB" id="A0A0V0H581"/>
<proteinExistence type="predicted"/>
<keyword evidence="1" id="KW-0812">Transmembrane</keyword>
<name>A0A0V0H581_SOLCH</name>
<keyword evidence="1" id="KW-0472">Membrane</keyword>
<evidence type="ECO:0000256" key="1">
    <source>
        <dbReference type="SAM" id="Phobius"/>
    </source>
</evidence>
<keyword evidence="1" id="KW-1133">Transmembrane helix</keyword>
<dbReference type="EMBL" id="GEDG01025172">
    <property type="protein sequence ID" value="JAP15432.1"/>
    <property type="molecule type" value="Transcribed_RNA"/>
</dbReference>
<sequence length="66" mass="7502">MSPYASLGDHTILLMLVFLACMLCTCFPISCHVLFIVIFPFHYYFDLLHLIRGSFGNKLSTSTGQR</sequence>
<feature type="transmembrane region" description="Helical" evidence="1">
    <location>
        <begin position="12"/>
        <end position="45"/>
    </location>
</feature>
<evidence type="ECO:0000313" key="2">
    <source>
        <dbReference type="EMBL" id="JAP15432.1"/>
    </source>
</evidence>
<protein>
    <submittedName>
        <fullName evidence="2">Putative ovule protein</fullName>
    </submittedName>
</protein>
<organism evidence="2">
    <name type="scientific">Solanum chacoense</name>
    <name type="common">Chaco potato</name>
    <dbReference type="NCBI Taxonomy" id="4108"/>
    <lineage>
        <taxon>Eukaryota</taxon>
        <taxon>Viridiplantae</taxon>
        <taxon>Streptophyta</taxon>
        <taxon>Embryophyta</taxon>
        <taxon>Tracheophyta</taxon>
        <taxon>Spermatophyta</taxon>
        <taxon>Magnoliopsida</taxon>
        <taxon>eudicotyledons</taxon>
        <taxon>Gunneridae</taxon>
        <taxon>Pentapetalae</taxon>
        <taxon>asterids</taxon>
        <taxon>lamiids</taxon>
        <taxon>Solanales</taxon>
        <taxon>Solanaceae</taxon>
        <taxon>Solanoideae</taxon>
        <taxon>Solaneae</taxon>
        <taxon>Solanum</taxon>
    </lineage>
</organism>
<accession>A0A0V0H581</accession>